<dbReference type="AlphaFoldDB" id="A0A9X3ESV4"/>
<name>A0A9X3ESV4_9BACT</name>
<dbReference type="EMBL" id="JAPNKE010000002">
    <property type="protein sequence ID" value="MCY1008655.1"/>
    <property type="molecule type" value="Genomic_DNA"/>
</dbReference>
<organism evidence="1 2">
    <name type="scientific">Nannocystis pusilla</name>
    <dbReference type="NCBI Taxonomy" id="889268"/>
    <lineage>
        <taxon>Bacteria</taxon>
        <taxon>Pseudomonadati</taxon>
        <taxon>Myxococcota</taxon>
        <taxon>Polyangia</taxon>
        <taxon>Nannocystales</taxon>
        <taxon>Nannocystaceae</taxon>
        <taxon>Nannocystis</taxon>
    </lineage>
</organism>
<accession>A0A9X3ESV4</accession>
<sequence>MTTIETVPLAPLADAFALRPFATCIDAFRALGDGAPREQPLDGARRAFGFTDLAAWPHPPPHCALVELDAPEPAVLSDPRRLSRLPLFAPLVGTWNARVAGRWFGGTNWIVAHLRFTHEQLDEESDASSDFSAGLALFAVEGGWAAAVWPWWRREAFAPVLGFAPERASEAHACEFWFGE</sequence>
<reference evidence="1" key="1">
    <citation type="submission" date="2022-11" db="EMBL/GenBank/DDBJ databases">
        <title>Minimal conservation of predation-associated metabolite biosynthetic gene clusters underscores biosynthetic potential of Myxococcota including descriptions for ten novel species: Archangium lansinium sp. nov., Myxococcus landrumus sp. nov., Nannocystis bai.</title>
        <authorList>
            <person name="Ahearne A."/>
            <person name="Stevens C."/>
            <person name="Phillips K."/>
        </authorList>
    </citation>
    <scope>NUCLEOTIDE SEQUENCE</scope>
    <source>
        <strain evidence="1">Na p29</strain>
    </source>
</reference>
<dbReference type="Proteomes" id="UP001150924">
    <property type="component" value="Unassembled WGS sequence"/>
</dbReference>
<dbReference type="RefSeq" id="WP_267771260.1">
    <property type="nucleotide sequence ID" value="NZ_JAPNKE010000002.1"/>
</dbReference>
<comment type="caution">
    <text evidence="1">The sequence shown here is derived from an EMBL/GenBank/DDBJ whole genome shotgun (WGS) entry which is preliminary data.</text>
</comment>
<proteinExistence type="predicted"/>
<gene>
    <name evidence="1" type="ORF">OV079_24445</name>
</gene>
<evidence type="ECO:0000313" key="2">
    <source>
        <dbReference type="Proteomes" id="UP001150924"/>
    </source>
</evidence>
<keyword evidence="2" id="KW-1185">Reference proteome</keyword>
<evidence type="ECO:0000313" key="1">
    <source>
        <dbReference type="EMBL" id="MCY1008655.1"/>
    </source>
</evidence>
<protein>
    <submittedName>
        <fullName evidence="1">Uncharacterized protein</fullName>
    </submittedName>
</protein>